<evidence type="ECO:0000259" key="2">
    <source>
        <dbReference type="Pfam" id="PF11984"/>
    </source>
</evidence>
<keyword evidence="1" id="KW-1133">Transmembrane helix</keyword>
<dbReference type="RefSeq" id="WP_146396900.1">
    <property type="nucleotide sequence ID" value="NZ_SJPJ01000001.1"/>
</dbReference>
<evidence type="ECO:0000313" key="4">
    <source>
        <dbReference type="Proteomes" id="UP000315010"/>
    </source>
</evidence>
<organism evidence="3 4">
    <name type="scientific">Novipirellula herctigrandis</name>
    <dbReference type="NCBI Taxonomy" id="2527986"/>
    <lineage>
        <taxon>Bacteria</taxon>
        <taxon>Pseudomonadati</taxon>
        <taxon>Planctomycetota</taxon>
        <taxon>Planctomycetia</taxon>
        <taxon>Pirellulales</taxon>
        <taxon>Pirellulaceae</taxon>
        <taxon>Novipirellula</taxon>
    </lineage>
</organism>
<dbReference type="EMBL" id="SJPJ01000001">
    <property type="protein sequence ID" value="TWT81170.1"/>
    <property type="molecule type" value="Genomic_DNA"/>
</dbReference>
<comment type="caution">
    <text evidence="3">The sequence shown here is derived from an EMBL/GenBank/DDBJ whole genome shotgun (WGS) entry which is preliminary data.</text>
</comment>
<dbReference type="InterPro" id="IPR014263">
    <property type="entry name" value="Methanolan_biosynth_EpsI"/>
</dbReference>
<evidence type="ECO:0000256" key="1">
    <source>
        <dbReference type="SAM" id="Phobius"/>
    </source>
</evidence>
<dbReference type="Pfam" id="PF11984">
    <property type="entry name" value="DUF3485"/>
    <property type="match status" value="1"/>
</dbReference>
<dbReference type="Proteomes" id="UP000315010">
    <property type="component" value="Unassembled WGS sequence"/>
</dbReference>
<name>A0A5C5Z1W9_9BACT</name>
<feature type="domain" description="Methanolan biosynthesis EpsI" evidence="2">
    <location>
        <begin position="24"/>
        <end position="179"/>
    </location>
</feature>
<proteinExistence type="predicted"/>
<dbReference type="AlphaFoldDB" id="A0A5C5Z1W9"/>
<keyword evidence="4" id="KW-1185">Reference proteome</keyword>
<evidence type="ECO:0000313" key="3">
    <source>
        <dbReference type="EMBL" id="TWT81170.1"/>
    </source>
</evidence>
<sequence length="228" mass="25383">MSEQKKTPDQLRSPIIGRVPFAAVIVLTLLSGIVHGYLDGRWSKSENLIQQGARLNELPDRCGDWTLAEKQQLDSGALSLLRCYGSEVRVYQHDKSEAKVTVAVMFGPRGPIAVHTPEVCYSSVGTEQVGQRQIEGITTESDAHQLWSVQFSVDNSPEPALDVWYGWSNGGAFQASEYPRFWMTENLYKIQIASPTNETIAQSSGDGSLRFCRDFLQAFLPQLETIVE</sequence>
<keyword evidence="1" id="KW-0812">Transmembrane</keyword>
<reference evidence="3 4" key="1">
    <citation type="submission" date="2019-02" db="EMBL/GenBank/DDBJ databases">
        <title>Deep-cultivation of Planctomycetes and their phenomic and genomic characterization uncovers novel biology.</title>
        <authorList>
            <person name="Wiegand S."/>
            <person name="Jogler M."/>
            <person name="Boedeker C."/>
            <person name="Pinto D."/>
            <person name="Vollmers J."/>
            <person name="Rivas-Marin E."/>
            <person name="Kohn T."/>
            <person name="Peeters S.H."/>
            <person name="Heuer A."/>
            <person name="Rast P."/>
            <person name="Oberbeckmann S."/>
            <person name="Bunk B."/>
            <person name="Jeske O."/>
            <person name="Meyerdierks A."/>
            <person name="Storesund J.E."/>
            <person name="Kallscheuer N."/>
            <person name="Luecker S."/>
            <person name="Lage O.M."/>
            <person name="Pohl T."/>
            <person name="Merkel B.J."/>
            <person name="Hornburger P."/>
            <person name="Mueller R.-W."/>
            <person name="Bruemmer F."/>
            <person name="Labrenz M."/>
            <person name="Spormann A.M."/>
            <person name="Op Den Camp H."/>
            <person name="Overmann J."/>
            <person name="Amann R."/>
            <person name="Jetten M.S.M."/>
            <person name="Mascher T."/>
            <person name="Medema M.H."/>
            <person name="Devos D.P."/>
            <person name="Kaster A.-K."/>
            <person name="Ovreas L."/>
            <person name="Rohde M."/>
            <person name="Galperin M.Y."/>
            <person name="Jogler C."/>
        </authorList>
    </citation>
    <scope>NUCLEOTIDE SEQUENCE [LARGE SCALE GENOMIC DNA]</scope>
    <source>
        <strain evidence="3 4">CA13</strain>
    </source>
</reference>
<keyword evidence="1" id="KW-0472">Membrane</keyword>
<protein>
    <recommendedName>
        <fullName evidence="2">Methanolan biosynthesis EpsI domain-containing protein</fullName>
    </recommendedName>
</protein>
<feature type="transmembrane region" description="Helical" evidence="1">
    <location>
        <begin position="21"/>
        <end position="38"/>
    </location>
</feature>
<dbReference type="OrthoDB" id="288208at2"/>
<accession>A0A5C5Z1W9</accession>
<gene>
    <name evidence="3" type="ORF">CA13_26180</name>
</gene>